<evidence type="ECO:0000256" key="1">
    <source>
        <dbReference type="PROSITE-ProRule" id="PRU00339"/>
    </source>
</evidence>
<organism evidence="3 4">
    <name type="scientific">Rufibacter roseus</name>
    <dbReference type="NCBI Taxonomy" id="1567108"/>
    <lineage>
        <taxon>Bacteria</taxon>
        <taxon>Pseudomonadati</taxon>
        <taxon>Bacteroidota</taxon>
        <taxon>Cytophagia</taxon>
        <taxon>Cytophagales</taxon>
        <taxon>Hymenobacteraceae</taxon>
        <taxon>Rufibacter</taxon>
    </lineage>
</organism>
<evidence type="ECO:0000256" key="2">
    <source>
        <dbReference type="SAM" id="MobiDB-lite"/>
    </source>
</evidence>
<evidence type="ECO:0008006" key="5">
    <source>
        <dbReference type="Google" id="ProtNLM"/>
    </source>
</evidence>
<sequence>MRVWWLIVLFSFSPLDGLQRIALRNQYAQQAQQAYQTQQYQLAATLYEKIRQQDGNTPSQAVQFNLAHSYFHLHDYSKAAPLYRALLKVTSNNNTLSVVATQLALIEAEEGNFLKAVELCKQALKADETNQEARYNYELLQKYLILHPEKLKTPPPPPRKPDQGKGGTQSPNQKGTPSNGASGEADGLGGNGNIPDGAASSSKTGANGPEQEQAKGDSPGNTRSTGENGSGQNATGQNGRGGNQAGTDSDALLQTRFERLKKLQLSPEKARQLLDAMRQEEAQYLQQLPRRRTRKANDDGPDW</sequence>
<gene>
    <name evidence="3" type="ORF">ACFQHR_20840</name>
</gene>
<dbReference type="PROSITE" id="PS50005">
    <property type="entry name" value="TPR"/>
    <property type="match status" value="1"/>
</dbReference>
<accession>A0ABW2DU29</accession>
<dbReference type="RefSeq" id="WP_066624595.1">
    <property type="nucleotide sequence ID" value="NZ_JBHSYQ010000016.1"/>
</dbReference>
<dbReference type="InterPro" id="IPR011990">
    <property type="entry name" value="TPR-like_helical_dom_sf"/>
</dbReference>
<name>A0ABW2DU29_9BACT</name>
<dbReference type="Gene3D" id="1.25.40.10">
    <property type="entry name" value="Tetratricopeptide repeat domain"/>
    <property type="match status" value="1"/>
</dbReference>
<comment type="caution">
    <text evidence="3">The sequence shown here is derived from an EMBL/GenBank/DDBJ whole genome shotgun (WGS) entry which is preliminary data.</text>
</comment>
<dbReference type="SMART" id="SM00028">
    <property type="entry name" value="TPR"/>
    <property type="match status" value="3"/>
</dbReference>
<dbReference type="SUPFAM" id="SSF48452">
    <property type="entry name" value="TPR-like"/>
    <property type="match status" value="1"/>
</dbReference>
<feature type="repeat" description="TPR" evidence="1">
    <location>
        <begin position="60"/>
        <end position="93"/>
    </location>
</feature>
<feature type="compositionally biased region" description="Polar residues" evidence="2">
    <location>
        <begin position="168"/>
        <end position="181"/>
    </location>
</feature>
<dbReference type="Proteomes" id="UP001596405">
    <property type="component" value="Unassembled WGS sequence"/>
</dbReference>
<protein>
    <recommendedName>
        <fullName evidence="5">Tetratricopeptide repeat protein</fullName>
    </recommendedName>
</protein>
<keyword evidence="4" id="KW-1185">Reference proteome</keyword>
<evidence type="ECO:0000313" key="3">
    <source>
        <dbReference type="EMBL" id="MFC7000092.1"/>
    </source>
</evidence>
<dbReference type="EMBL" id="JBHSYQ010000016">
    <property type="protein sequence ID" value="MFC7000092.1"/>
    <property type="molecule type" value="Genomic_DNA"/>
</dbReference>
<feature type="compositionally biased region" description="Polar residues" evidence="2">
    <location>
        <begin position="219"/>
        <end position="237"/>
    </location>
</feature>
<dbReference type="InterPro" id="IPR019734">
    <property type="entry name" value="TPR_rpt"/>
</dbReference>
<reference evidence="4" key="1">
    <citation type="journal article" date="2019" name="Int. J. Syst. Evol. Microbiol.">
        <title>The Global Catalogue of Microorganisms (GCM) 10K type strain sequencing project: providing services to taxonomists for standard genome sequencing and annotation.</title>
        <authorList>
            <consortium name="The Broad Institute Genomics Platform"/>
            <consortium name="The Broad Institute Genome Sequencing Center for Infectious Disease"/>
            <person name="Wu L."/>
            <person name="Ma J."/>
        </authorList>
    </citation>
    <scope>NUCLEOTIDE SEQUENCE [LARGE SCALE GENOMIC DNA]</scope>
    <source>
        <strain evidence="4">CGMCC 4.7393</strain>
    </source>
</reference>
<keyword evidence="1" id="KW-0802">TPR repeat</keyword>
<feature type="region of interest" description="Disordered" evidence="2">
    <location>
        <begin position="284"/>
        <end position="303"/>
    </location>
</feature>
<evidence type="ECO:0000313" key="4">
    <source>
        <dbReference type="Proteomes" id="UP001596405"/>
    </source>
</evidence>
<proteinExistence type="predicted"/>
<feature type="region of interest" description="Disordered" evidence="2">
    <location>
        <begin position="148"/>
        <end position="253"/>
    </location>
</feature>